<dbReference type="EMBL" id="NIDE01000004">
    <property type="protein sequence ID" value="OWK43212.1"/>
    <property type="molecule type" value="Genomic_DNA"/>
</dbReference>
<organism evidence="1 2">
    <name type="scientific">Fimbriiglobus ruber</name>
    <dbReference type="NCBI Taxonomy" id="1908690"/>
    <lineage>
        <taxon>Bacteria</taxon>
        <taxon>Pseudomonadati</taxon>
        <taxon>Planctomycetota</taxon>
        <taxon>Planctomycetia</taxon>
        <taxon>Gemmatales</taxon>
        <taxon>Gemmataceae</taxon>
        <taxon>Fimbriiglobus</taxon>
    </lineage>
</organism>
<accession>A0A225DP88</accession>
<reference evidence="2" key="1">
    <citation type="submission" date="2017-06" db="EMBL/GenBank/DDBJ databases">
        <title>Genome analysis of Fimbriiglobus ruber SP5, the first member of the order Planctomycetales with confirmed chitinolytic capability.</title>
        <authorList>
            <person name="Ravin N.V."/>
            <person name="Rakitin A.L."/>
            <person name="Ivanova A.A."/>
            <person name="Beletsky A.V."/>
            <person name="Kulichevskaya I.S."/>
            <person name="Mardanov A.V."/>
            <person name="Dedysh S.N."/>
        </authorList>
    </citation>
    <scope>NUCLEOTIDE SEQUENCE [LARGE SCALE GENOMIC DNA]</scope>
    <source>
        <strain evidence="2">SP5</strain>
    </source>
</reference>
<sequence length="50" mass="5418">MIRHTANDVMRLLAARDGGPMAGTRRPIQMKMAIIRAAIASARGELKRGS</sequence>
<evidence type="ECO:0000313" key="1">
    <source>
        <dbReference type="EMBL" id="OWK43212.1"/>
    </source>
</evidence>
<evidence type="ECO:0000313" key="2">
    <source>
        <dbReference type="Proteomes" id="UP000214646"/>
    </source>
</evidence>
<comment type="caution">
    <text evidence="1">The sequence shown here is derived from an EMBL/GenBank/DDBJ whole genome shotgun (WGS) entry which is preliminary data.</text>
</comment>
<gene>
    <name evidence="1" type="ORF">FRUB_02811</name>
</gene>
<dbReference type="AlphaFoldDB" id="A0A225DP88"/>
<protein>
    <submittedName>
        <fullName evidence="1">Uncharacterized protein</fullName>
    </submittedName>
</protein>
<proteinExistence type="predicted"/>
<name>A0A225DP88_9BACT</name>
<keyword evidence="2" id="KW-1185">Reference proteome</keyword>
<dbReference type="Proteomes" id="UP000214646">
    <property type="component" value="Unassembled WGS sequence"/>
</dbReference>